<dbReference type="HOGENOM" id="CLU_1806078_0_0_1"/>
<feature type="region of interest" description="Disordered" evidence="1">
    <location>
        <begin position="107"/>
        <end position="143"/>
    </location>
</feature>
<reference evidence="2 3" key="1">
    <citation type="submission" date="2015-01" db="EMBL/GenBank/DDBJ databases">
        <title>The Genome Sequence of Cryptococcus gattii Ram5.</title>
        <authorList>
            <consortium name="The Broad Institute Genomics Platform"/>
            <person name="Cuomo C."/>
            <person name="Litvintseva A."/>
            <person name="Chen Y."/>
            <person name="Heitman J."/>
            <person name="Sun S."/>
            <person name="Springer D."/>
            <person name="Dromer F."/>
            <person name="Young S."/>
            <person name="Zeng Q."/>
            <person name="Gargeya S."/>
            <person name="Abouelleil A."/>
            <person name="Alvarado L."/>
            <person name="Chapman S.B."/>
            <person name="Gainer-Dewar J."/>
            <person name="Goldberg J."/>
            <person name="Griggs A."/>
            <person name="Gujja S."/>
            <person name="Hansen M."/>
            <person name="Howarth C."/>
            <person name="Imamovic A."/>
            <person name="Larimer J."/>
            <person name="Murphy C."/>
            <person name="Naylor J."/>
            <person name="Pearson M."/>
            <person name="Priest M."/>
            <person name="Roberts A."/>
            <person name="Saif S."/>
            <person name="Shea T."/>
            <person name="Sykes S."/>
            <person name="Wortman J."/>
            <person name="Nusbaum C."/>
            <person name="Birren B."/>
        </authorList>
    </citation>
    <scope>NUCLEOTIDE SEQUENCE [LARGE SCALE GENOMIC DNA]</scope>
    <source>
        <strain evidence="2 3">Ram5</strain>
    </source>
</reference>
<organism evidence="2 3">
    <name type="scientific">Cryptococcus deuterogattii Ram5</name>
    <dbReference type="NCBI Taxonomy" id="1296110"/>
    <lineage>
        <taxon>Eukaryota</taxon>
        <taxon>Fungi</taxon>
        <taxon>Dikarya</taxon>
        <taxon>Basidiomycota</taxon>
        <taxon>Agaricomycotina</taxon>
        <taxon>Tremellomycetes</taxon>
        <taxon>Tremellales</taxon>
        <taxon>Cryptococcaceae</taxon>
        <taxon>Cryptococcus</taxon>
        <taxon>Cryptococcus gattii species complex</taxon>
    </lineage>
</organism>
<evidence type="ECO:0000256" key="1">
    <source>
        <dbReference type="SAM" id="MobiDB-lite"/>
    </source>
</evidence>
<proteinExistence type="predicted"/>
<sequence>MTTTAYTFTEEVEEVEDSERKSQSSRKQGKKGAISRSALCAQLRDIDPAFNLDLVRRAAHGRQHGHEEEQKEGKDALTRKLAEEAEVVLEALNLRLEDGNCNHIAERDLGGNVEEKRETAQEDCSAKGPDMEDGVSCGSSCSA</sequence>
<keyword evidence="3" id="KW-1185">Reference proteome</keyword>
<name>A0A0D0V1E8_9TREE</name>
<feature type="compositionally biased region" description="Basic and acidic residues" evidence="1">
    <location>
        <begin position="107"/>
        <end position="120"/>
    </location>
</feature>
<feature type="region of interest" description="Disordered" evidence="1">
    <location>
        <begin position="1"/>
        <end position="35"/>
    </location>
</feature>
<gene>
    <name evidence="2" type="ORF">I313_03638</name>
</gene>
<dbReference type="Proteomes" id="UP000053392">
    <property type="component" value="Unassembled WGS sequence"/>
</dbReference>
<dbReference type="EMBL" id="KN847903">
    <property type="protein sequence ID" value="KIR40314.1"/>
    <property type="molecule type" value="Genomic_DNA"/>
</dbReference>
<accession>A0A0D0V1E8</accession>
<evidence type="ECO:0000313" key="2">
    <source>
        <dbReference type="EMBL" id="KIR40314.1"/>
    </source>
</evidence>
<dbReference type="AlphaFoldDB" id="A0A0D0V1E8"/>
<evidence type="ECO:0000313" key="3">
    <source>
        <dbReference type="Proteomes" id="UP000053392"/>
    </source>
</evidence>
<feature type="compositionally biased region" description="Basic and acidic residues" evidence="1">
    <location>
        <begin position="64"/>
        <end position="77"/>
    </location>
</feature>
<protein>
    <submittedName>
        <fullName evidence="2">Uncharacterized protein</fullName>
    </submittedName>
</protein>
<feature type="region of interest" description="Disordered" evidence="1">
    <location>
        <begin position="58"/>
        <end position="77"/>
    </location>
</feature>